<sequence>MSKRQLQSQIDEETQRIQLQIIENNRLVKKVTYDNQESFYIGNILTQKIAPPLIDVYMRQWLNPIYKNVVVNKIEEGSSAKKKKKHFFGRKTPNRLSIQGDFNPLQVELSEVQVLDTNNGVEEKVRLKKEQERQKQFEEKRVEEEQLKVQQDAQNELMKQLEAIKGKRFTFDQNGNILLQDSLNMNKIPNPLQNIKVQSMNETVRLGNRFSKIEKNEGPKIKTPTIRDMLQTMPIVFNRPQPAPGGSFFDQINPSIGTKIQEGKRIKESDEKYEKVVGKTSRASYLEKQERVGMFQSSMKDKYQNKNDPNQSYRKYNLGFVEKISDRGEQEQSSLALDLKKSKGRIYFKKPQALNELLTQQMSRTQKLKGGSQTHREMACSDLESNYQLTMDQNTDPVRISKMNQMIINCEKWGSSSGALIIESAFHLKSKKNQKHNDDNASSYHPLTARLSSRETPRSSYMTKRVKRIQMNNNNLDQLAAKQSHEQALFTPESSRTYFKFEDIRQEQSINNNNNKAPGTKKFTKEIIIT</sequence>
<dbReference type="InParanoid" id="A0A078A0C8"/>
<accession>A0A078A0C8</accession>
<organism evidence="3 4">
    <name type="scientific">Stylonychia lemnae</name>
    <name type="common">Ciliate</name>
    <dbReference type="NCBI Taxonomy" id="5949"/>
    <lineage>
        <taxon>Eukaryota</taxon>
        <taxon>Sar</taxon>
        <taxon>Alveolata</taxon>
        <taxon>Ciliophora</taxon>
        <taxon>Intramacronucleata</taxon>
        <taxon>Spirotrichea</taxon>
        <taxon>Stichotrichia</taxon>
        <taxon>Sporadotrichida</taxon>
        <taxon>Oxytrichidae</taxon>
        <taxon>Stylonychinae</taxon>
        <taxon>Stylonychia</taxon>
    </lineage>
</organism>
<evidence type="ECO:0000313" key="4">
    <source>
        <dbReference type="Proteomes" id="UP000039865"/>
    </source>
</evidence>
<feature type="region of interest" description="Disordered" evidence="2">
    <location>
        <begin position="432"/>
        <end position="461"/>
    </location>
</feature>
<reference evidence="3 4" key="1">
    <citation type="submission" date="2014-06" db="EMBL/GenBank/DDBJ databases">
        <authorList>
            <person name="Swart Estienne"/>
        </authorList>
    </citation>
    <scope>NUCLEOTIDE SEQUENCE [LARGE SCALE GENOMIC DNA]</scope>
    <source>
        <strain evidence="3 4">130c</strain>
    </source>
</reference>
<feature type="coiled-coil region" evidence="1">
    <location>
        <begin position="121"/>
        <end position="148"/>
    </location>
</feature>
<evidence type="ECO:0000313" key="3">
    <source>
        <dbReference type="EMBL" id="CDW74238.1"/>
    </source>
</evidence>
<name>A0A078A0C8_STYLE</name>
<proteinExistence type="predicted"/>
<dbReference type="EMBL" id="CCKQ01003129">
    <property type="protein sequence ID" value="CDW74238.1"/>
    <property type="molecule type" value="Genomic_DNA"/>
</dbReference>
<dbReference type="Proteomes" id="UP000039865">
    <property type="component" value="Unassembled WGS sequence"/>
</dbReference>
<gene>
    <name evidence="3" type="primary">Contig14045.g14973</name>
    <name evidence="3" type="ORF">STYLEM_3232</name>
</gene>
<keyword evidence="4" id="KW-1185">Reference proteome</keyword>
<protein>
    <submittedName>
        <fullName evidence="3">Uncharacterized protein</fullName>
    </submittedName>
</protein>
<evidence type="ECO:0000256" key="1">
    <source>
        <dbReference type="SAM" id="Coils"/>
    </source>
</evidence>
<evidence type="ECO:0000256" key="2">
    <source>
        <dbReference type="SAM" id="MobiDB-lite"/>
    </source>
</evidence>
<keyword evidence="1" id="KW-0175">Coiled coil</keyword>
<dbReference type="AlphaFoldDB" id="A0A078A0C8"/>